<evidence type="ECO:0000256" key="7">
    <source>
        <dbReference type="ARBA" id="ARBA00022840"/>
    </source>
</evidence>
<dbReference type="SUPFAM" id="SSF52540">
    <property type="entry name" value="P-loop containing nucleoside triphosphate hydrolases"/>
    <property type="match status" value="1"/>
</dbReference>
<evidence type="ECO:0000256" key="4">
    <source>
        <dbReference type="ARBA" id="ARBA00022490"/>
    </source>
</evidence>
<evidence type="ECO:0000313" key="14">
    <source>
        <dbReference type="Proteomes" id="UP001060336"/>
    </source>
</evidence>
<feature type="region of interest" description="Disordered" evidence="11">
    <location>
        <begin position="101"/>
        <end position="120"/>
    </location>
</feature>
<keyword evidence="8 9" id="KW-0238">DNA-binding</keyword>
<proteinExistence type="inferred from homology"/>
<dbReference type="InterPro" id="IPR018078">
    <property type="entry name" value="DNA-binding_RecF_CS"/>
</dbReference>
<dbReference type="RefSeq" id="WP_257771946.1">
    <property type="nucleotide sequence ID" value="NZ_CP102480.1"/>
</dbReference>
<dbReference type="GO" id="GO:0005737">
    <property type="term" value="C:cytoplasm"/>
    <property type="evidence" value="ECO:0007669"/>
    <property type="project" value="UniProtKB-SubCell"/>
</dbReference>
<dbReference type="GO" id="GO:0005524">
    <property type="term" value="F:ATP binding"/>
    <property type="evidence" value="ECO:0007669"/>
    <property type="project" value="UniProtKB-UniRule"/>
</dbReference>
<comment type="subcellular location">
    <subcellularLocation>
        <location evidence="1 9 10">Cytoplasm</location>
    </subcellularLocation>
</comment>
<dbReference type="GO" id="GO:0006260">
    <property type="term" value="P:DNA replication"/>
    <property type="evidence" value="ECO:0007669"/>
    <property type="project" value="UniProtKB-UniRule"/>
</dbReference>
<keyword evidence="4 9" id="KW-0963">Cytoplasm</keyword>
<keyword evidence="7 9" id="KW-0067">ATP-binding</keyword>
<evidence type="ECO:0000256" key="6">
    <source>
        <dbReference type="ARBA" id="ARBA00022741"/>
    </source>
</evidence>
<keyword evidence="9 10" id="KW-0234">DNA repair</keyword>
<keyword evidence="5 9" id="KW-0235">DNA replication</keyword>
<protein>
    <recommendedName>
        <fullName evidence="3 9">DNA replication and repair protein RecF</fullName>
    </recommendedName>
</protein>
<dbReference type="GO" id="GO:0006302">
    <property type="term" value="P:double-strand break repair"/>
    <property type="evidence" value="ECO:0007669"/>
    <property type="project" value="TreeGrafter"/>
</dbReference>
<evidence type="ECO:0000256" key="1">
    <source>
        <dbReference type="ARBA" id="ARBA00004496"/>
    </source>
</evidence>
<gene>
    <name evidence="9 13" type="primary">recF</name>
    <name evidence="13" type="ORF">NUH88_10370</name>
</gene>
<comment type="function">
    <text evidence="9 10">The RecF protein is involved in DNA metabolism; it is required for DNA replication and normal SOS inducibility. RecF binds preferentially to single-stranded, linear DNA. It also seems to bind ATP.</text>
</comment>
<dbReference type="InterPro" id="IPR003395">
    <property type="entry name" value="RecF/RecN/SMC_N"/>
</dbReference>
<evidence type="ECO:0000256" key="10">
    <source>
        <dbReference type="RuleBase" id="RU000578"/>
    </source>
</evidence>
<feature type="binding site" evidence="9">
    <location>
        <begin position="47"/>
        <end position="54"/>
    </location>
    <ligand>
        <name>ATP</name>
        <dbReference type="ChEBI" id="CHEBI:30616"/>
    </ligand>
</feature>
<comment type="similarity">
    <text evidence="2 9 10">Belongs to the RecF family.</text>
</comment>
<feature type="domain" description="RecF/RecN/SMC N-terminal" evidence="12">
    <location>
        <begin position="20"/>
        <end position="377"/>
    </location>
</feature>
<sequence length="396" mass="41910">MSRPSPGPALTSAGRVSPCVHRLSVTAFRNYESARIETEAPAVVLTGPNGAGKTNLLEAVSFLTPGRGLRRARISEVGRAGPDGNNANWAVAAEVDGLEGTVSVGTGRDPGPEGDGRAGGEKRLVRIDGAPAKSQSALADHLAVSWLTPQMDRLFIEGASNRRRFLDRLVYTFDPEHAGRVNAYTHALRERARLLKNGTRDRAWFAALEESIAEKAVAIAAARTGLVARLNMETETGSGPFPGAELMLEGEVEADIQIRPALAVEDGLKARLEAGRRMDGGEPAPVPGPHRSDLAVRHIPKDMMAPHCSTGEQKALLIAIVLGHARLGAQETGAVPVLLLDEVAAHLDSGRRSALYDILLALGGQVWMTGTDRALFASLEGAGQFFAVEDGAVRAD</sequence>
<dbReference type="Proteomes" id="UP001060336">
    <property type="component" value="Chromosome"/>
</dbReference>
<feature type="compositionally biased region" description="Basic and acidic residues" evidence="11">
    <location>
        <begin position="110"/>
        <end position="120"/>
    </location>
</feature>
<keyword evidence="14" id="KW-1185">Reference proteome</keyword>
<dbReference type="InterPro" id="IPR027417">
    <property type="entry name" value="P-loop_NTPase"/>
</dbReference>
<evidence type="ECO:0000259" key="12">
    <source>
        <dbReference type="Pfam" id="PF02463"/>
    </source>
</evidence>
<evidence type="ECO:0000256" key="3">
    <source>
        <dbReference type="ARBA" id="ARBA00020170"/>
    </source>
</evidence>
<evidence type="ECO:0000256" key="11">
    <source>
        <dbReference type="SAM" id="MobiDB-lite"/>
    </source>
</evidence>
<dbReference type="GO" id="GO:0000731">
    <property type="term" value="P:DNA synthesis involved in DNA repair"/>
    <property type="evidence" value="ECO:0007669"/>
    <property type="project" value="TreeGrafter"/>
</dbReference>
<dbReference type="PROSITE" id="PS00617">
    <property type="entry name" value="RECF_1"/>
    <property type="match status" value="1"/>
</dbReference>
<organism evidence="13 14">
    <name type="scientific">Nisaea acidiphila</name>
    <dbReference type="NCBI Taxonomy" id="1862145"/>
    <lineage>
        <taxon>Bacteria</taxon>
        <taxon>Pseudomonadati</taxon>
        <taxon>Pseudomonadota</taxon>
        <taxon>Alphaproteobacteria</taxon>
        <taxon>Rhodospirillales</taxon>
        <taxon>Thalassobaculaceae</taxon>
        <taxon>Nisaea</taxon>
    </lineage>
</organism>
<evidence type="ECO:0000256" key="5">
    <source>
        <dbReference type="ARBA" id="ARBA00022705"/>
    </source>
</evidence>
<evidence type="ECO:0000256" key="9">
    <source>
        <dbReference type="HAMAP-Rule" id="MF_00365"/>
    </source>
</evidence>
<evidence type="ECO:0000256" key="2">
    <source>
        <dbReference type="ARBA" id="ARBA00008016"/>
    </source>
</evidence>
<keyword evidence="9 10" id="KW-0227">DNA damage</keyword>
<dbReference type="InterPro" id="IPR001238">
    <property type="entry name" value="DNA-binding_RecF"/>
</dbReference>
<name>A0A9J7AXG9_9PROT</name>
<dbReference type="GO" id="GO:0003697">
    <property type="term" value="F:single-stranded DNA binding"/>
    <property type="evidence" value="ECO:0007669"/>
    <property type="project" value="UniProtKB-UniRule"/>
</dbReference>
<dbReference type="PROSITE" id="PS00618">
    <property type="entry name" value="RECF_2"/>
    <property type="match status" value="1"/>
</dbReference>
<dbReference type="Pfam" id="PF02463">
    <property type="entry name" value="SMC_N"/>
    <property type="match status" value="1"/>
</dbReference>
<dbReference type="PANTHER" id="PTHR32182">
    <property type="entry name" value="DNA REPLICATION AND REPAIR PROTEIN RECF"/>
    <property type="match status" value="1"/>
</dbReference>
<dbReference type="Gene3D" id="3.40.50.300">
    <property type="entry name" value="P-loop containing nucleotide triphosphate hydrolases"/>
    <property type="match status" value="1"/>
</dbReference>
<dbReference type="KEGG" id="naci:NUH88_10370"/>
<keyword evidence="9 10" id="KW-0742">SOS response</keyword>
<dbReference type="HAMAP" id="MF_00365">
    <property type="entry name" value="RecF"/>
    <property type="match status" value="1"/>
</dbReference>
<dbReference type="InterPro" id="IPR042174">
    <property type="entry name" value="RecF_2"/>
</dbReference>
<evidence type="ECO:0000313" key="13">
    <source>
        <dbReference type="EMBL" id="UUX52087.1"/>
    </source>
</evidence>
<dbReference type="Gene3D" id="1.20.1050.90">
    <property type="entry name" value="RecF/RecN/SMC, N-terminal domain"/>
    <property type="match status" value="1"/>
</dbReference>
<dbReference type="GO" id="GO:0009432">
    <property type="term" value="P:SOS response"/>
    <property type="evidence" value="ECO:0007669"/>
    <property type="project" value="UniProtKB-UniRule"/>
</dbReference>
<dbReference type="NCBIfam" id="TIGR00611">
    <property type="entry name" value="recf"/>
    <property type="match status" value="1"/>
</dbReference>
<accession>A0A9J7AXG9</accession>
<dbReference type="PANTHER" id="PTHR32182:SF0">
    <property type="entry name" value="DNA REPLICATION AND REPAIR PROTEIN RECF"/>
    <property type="match status" value="1"/>
</dbReference>
<dbReference type="AlphaFoldDB" id="A0A9J7AXG9"/>
<reference evidence="13" key="1">
    <citation type="submission" date="2022-08" db="EMBL/GenBank/DDBJ databases">
        <title>Nisaea acidiphila sp. nov., isolated from a marine algal debris and emended description of the genus Nisaea Urios et al. 2008.</title>
        <authorList>
            <person name="Kwon K."/>
        </authorList>
    </citation>
    <scope>NUCLEOTIDE SEQUENCE</scope>
    <source>
        <strain evidence="13">MEBiC11861</strain>
    </source>
</reference>
<dbReference type="EMBL" id="CP102480">
    <property type="protein sequence ID" value="UUX52087.1"/>
    <property type="molecule type" value="Genomic_DNA"/>
</dbReference>
<evidence type="ECO:0000256" key="8">
    <source>
        <dbReference type="ARBA" id="ARBA00023125"/>
    </source>
</evidence>
<keyword evidence="6 9" id="KW-0547">Nucleotide-binding</keyword>